<keyword evidence="3" id="KW-1185">Reference proteome</keyword>
<dbReference type="EMBL" id="JAIRAU010000027">
    <property type="protein sequence ID" value="MBZ5711483.1"/>
    <property type="molecule type" value="Genomic_DNA"/>
</dbReference>
<reference evidence="2" key="1">
    <citation type="submission" date="2021-08" db="EMBL/GenBank/DDBJ databases">
        <authorList>
            <person name="Stevens D.C."/>
        </authorList>
    </citation>
    <scope>NUCLEOTIDE SEQUENCE</scope>
    <source>
        <strain evidence="2">DSM 53165</strain>
    </source>
</reference>
<evidence type="ECO:0000313" key="2">
    <source>
        <dbReference type="EMBL" id="MBZ5711483.1"/>
    </source>
</evidence>
<evidence type="ECO:0000313" key="3">
    <source>
        <dbReference type="Proteomes" id="UP001139031"/>
    </source>
</evidence>
<proteinExistence type="predicted"/>
<evidence type="ECO:0000256" key="1">
    <source>
        <dbReference type="SAM" id="MobiDB-lite"/>
    </source>
</evidence>
<sequence length="275" mass="30162">MTDTPEQPAPPPADPPAAPASRTDSRRKRRGTGPFLTSEQEIAQAQAAARARTPAPAAPLTSERPITPKFGRYERADFQQVENMLASFATRRFGPFVAQVMNGFFGGSTPAEKNNADLRAAAQTFCLYGYRDPKGIRLVDMFASAGLPLEGRQRAALDACLQARLLLVAVEDVHVGKQRVRGKDVLRDEPVTLTDANMPQVLRAGDRVLTWTIPWGTSWQPIGVGQRLEARRAGVLDRGLETLCDGLRAVRRELPERHGPNLFWLVHRIANAPVG</sequence>
<name>A0ABS7TTC8_9BACT</name>
<feature type="compositionally biased region" description="Low complexity" evidence="1">
    <location>
        <begin position="43"/>
        <end position="59"/>
    </location>
</feature>
<feature type="region of interest" description="Disordered" evidence="1">
    <location>
        <begin position="1"/>
        <end position="68"/>
    </location>
</feature>
<comment type="caution">
    <text evidence="2">The sequence shown here is derived from an EMBL/GenBank/DDBJ whole genome shotgun (WGS) entry which is preliminary data.</text>
</comment>
<organism evidence="2 3">
    <name type="scientific">Nannocystis pusilla</name>
    <dbReference type="NCBI Taxonomy" id="889268"/>
    <lineage>
        <taxon>Bacteria</taxon>
        <taxon>Pseudomonadati</taxon>
        <taxon>Myxococcota</taxon>
        <taxon>Polyangia</taxon>
        <taxon>Nannocystales</taxon>
        <taxon>Nannocystaceae</taxon>
        <taxon>Nannocystis</taxon>
    </lineage>
</organism>
<dbReference type="Proteomes" id="UP001139031">
    <property type="component" value="Unassembled WGS sequence"/>
</dbReference>
<protein>
    <submittedName>
        <fullName evidence="2">Uncharacterized protein</fullName>
    </submittedName>
</protein>
<feature type="compositionally biased region" description="Pro residues" evidence="1">
    <location>
        <begin position="7"/>
        <end position="18"/>
    </location>
</feature>
<accession>A0ABS7TTC8</accession>
<gene>
    <name evidence="2" type="ORF">K7C98_19765</name>
</gene>
<dbReference type="RefSeq" id="WP_224193246.1">
    <property type="nucleotide sequence ID" value="NZ_JAIRAU010000027.1"/>
</dbReference>